<proteinExistence type="predicted"/>
<comment type="caution">
    <text evidence="2">The sequence shown here is derived from an EMBL/GenBank/DDBJ whole genome shotgun (WGS) entry which is preliminary data.</text>
</comment>
<protein>
    <submittedName>
        <fullName evidence="2">ABC transporter permease</fullName>
    </submittedName>
</protein>
<dbReference type="RefSeq" id="WP_256401562.1">
    <property type="nucleotide sequence ID" value="NZ_JANHJR010000004.1"/>
</dbReference>
<reference evidence="2 3" key="1">
    <citation type="journal article" date="2019" name="Int. J. Syst. Evol. Microbiol.">
        <title>The Global Catalogue of Microorganisms (GCM) 10K type strain sequencing project: providing services to taxonomists for standard genome sequencing and annotation.</title>
        <authorList>
            <consortium name="The Broad Institute Genomics Platform"/>
            <consortium name="The Broad Institute Genome Sequencing Center for Infectious Disease"/>
            <person name="Wu L."/>
            <person name="Ma J."/>
        </authorList>
    </citation>
    <scope>NUCLEOTIDE SEQUENCE [LARGE SCALE GENOMIC DNA]</scope>
    <source>
        <strain evidence="2 3">CGMCC 1.10390</strain>
    </source>
</reference>
<sequence length="268" mass="27594">MSGPRSLLDVAEREFRTVLRTPSLLLALLGYVLLVGGVAWVRGTGAYLALVLDLLTPVELLAPVLAFAVGYRALLGDRESGELETIRTYPIDGHWYVLGVYLGRAVVMLGTVLLGLVAAGVVVPLSGQAKLSVVASHATVDSPVLYSRYVLATSLFVLAVLAIALLVSAAARSTRGGLALATGSVVALVVGLDSALLGSLGGWTSSTNGATALLALSPNSAYRSLVFELSVAPTGVAVPDGPTALVSAVALGVWLTVALRLASWLAWH</sequence>
<dbReference type="Pfam" id="PF12679">
    <property type="entry name" value="ABC2_membrane_2"/>
    <property type="match status" value="1"/>
</dbReference>
<feature type="transmembrane region" description="Helical" evidence="1">
    <location>
        <begin position="178"/>
        <end position="197"/>
    </location>
</feature>
<feature type="transmembrane region" description="Helical" evidence="1">
    <location>
        <begin position="47"/>
        <end position="74"/>
    </location>
</feature>
<keyword evidence="1" id="KW-0812">Transmembrane</keyword>
<keyword evidence="1" id="KW-0472">Membrane</keyword>
<gene>
    <name evidence="2" type="ORF">ACFSBL_19935</name>
</gene>
<evidence type="ECO:0000256" key="1">
    <source>
        <dbReference type="SAM" id="Phobius"/>
    </source>
</evidence>
<dbReference type="GO" id="GO:0005886">
    <property type="term" value="C:plasma membrane"/>
    <property type="evidence" value="ECO:0007669"/>
    <property type="project" value="UniProtKB-SubCell"/>
</dbReference>
<evidence type="ECO:0000313" key="2">
    <source>
        <dbReference type="EMBL" id="MFD1647961.1"/>
    </source>
</evidence>
<accession>A0ABD6DNN2</accession>
<dbReference type="PANTHER" id="PTHR43471">
    <property type="entry name" value="ABC TRANSPORTER PERMEASE"/>
    <property type="match status" value="1"/>
</dbReference>
<keyword evidence="3" id="KW-1185">Reference proteome</keyword>
<evidence type="ECO:0000313" key="3">
    <source>
        <dbReference type="Proteomes" id="UP001597034"/>
    </source>
</evidence>
<dbReference type="EMBL" id="JBHUDO010000004">
    <property type="protein sequence ID" value="MFD1647961.1"/>
    <property type="molecule type" value="Genomic_DNA"/>
</dbReference>
<dbReference type="AlphaFoldDB" id="A0ABD6DNN2"/>
<feature type="transmembrane region" description="Helical" evidence="1">
    <location>
        <begin position="21"/>
        <end position="41"/>
    </location>
</feature>
<feature type="transmembrane region" description="Helical" evidence="1">
    <location>
        <begin position="95"/>
        <end position="123"/>
    </location>
</feature>
<feature type="transmembrane region" description="Helical" evidence="1">
    <location>
        <begin position="149"/>
        <end position="171"/>
    </location>
</feature>
<keyword evidence="1" id="KW-1133">Transmembrane helix</keyword>
<dbReference type="PANTHER" id="PTHR43471:SF1">
    <property type="entry name" value="ABC TRANSPORTER PERMEASE PROTEIN NOSY-RELATED"/>
    <property type="match status" value="1"/>
</dbReference>
<feature type="transmembrane region" description="Helical" evidence="1">
    <location>
        <begin position="244"/>
        <end position="267"/>
    </location>
</feature>
<dbReference type="Proteomes" id="UP001597034">
    <property type="component" value="Unassembled WGS sequence"/>
</dbReference>
<organism evidence="2 3">
    <name type="scientific">Haloarchaeobius litoreus</name>
    <dbReference type="NCBI Taxonomy" id="755306"/>
    <lineage>
        <taxon>Archaea</taxon>
        <taxon>Methanobacteriati</taxon>
        <taxon>Methanobacteriota</taxon>
        <taxon>Stenosarchaea group</taxon>
        <taxon>Halobacteria</taxon>
        <taxon>Halobacteriales</taxon>
        <taxon>Halorubellaceae</taxon>
        <taxon>Haloarchaeobius</taxon>
    </lineage>
</organism>
<name>A0ABD6DNN2_9EURY</name>